<keyword evidence="3" id="KW-1003">Cell membrane</keyword>
<dbReference type="AlphaFoldDB" id="A0A1Y1QMI4"/>
<evidence type="ECO:0000256" key="5">
    <source>
        <dbReference type="ARBA" id="ARBA00022989"/>
    </source>
</evidence>
<dbReference type="CDD" id="cd06261">
    <property type="entry name" value="TM_PBP2"/>
    <property type="match status" value="1"/>
</dbReference>
<feature type="transmembrane region" description="Helical" evidence="7">
    <location>
        <begin position="238"/>
        <end position="259"/>
    </location>
</feature>
<comment type="subcellular location">
    <subcellularLocation>
        <location evidence="1 7">Cell membrane</location>
        <topology evidence="1 7">Multi-pass membrane protein</topology>
    </subcellularLocation>
</comment>
<feature type="transmembrane region" description="Helical" evidence="7">
    <location>
        <begin position="100"/>
        <end position="121"/>
    </location>
</feature>
<dbReference type="GO" id="GO:0005886">
    <property type="term" value="C:plasma membrane"/>
    <property type="evidence" value="ECO:0007669"/>
    <property type="project" value="UniProtKB-SubCell"/>
</dbReference>
<dbReference type="InterPro" id="IPR035906">
    <property type="entry name" value="MetI-like_sf"/>
</dbReference>
<comment type="caution">
    <text evidence="9">The sequence shown here is derived from an EMBL/GenBank/DDBJ whole genome shotgun (WGS) entry which is preliminary data.</text>
</comment>
<evidence type="ECO:0000313" key="10">
    <source>
        <dbReference type="Proteomes" id="UP000192491"/>
    </source>
</evidence>
<keyword evidence="2 7" id="KW-0813">Transport</keyword>
<evidence type="ECO:0000256" key="6">
    <source>
        <dbReference type="ARBA" id="ARBA00023136"/>
    </source>
</evidence>
<dbReference type="PROSITE" id="PS50928">
    <property type="entry name" value="ABC_TM1"/>
    <property type="match status" value="1"/>
</dbReference>
<accession>A0A1Y1QMI4</accession>
<dbReference type="InterPro" id="IPR000515">
    <property type="entry name" value="MetI-like"/>
</dbReference>
<feature type="transmembrane region" description="Helical" evidence="7">
    <location>
        <begin position="173"/>
        <end position="192"/>
    </location>
</feature>
<reference evidence="9 10" key="1">
    <citation type="submission" date="2017-01" db="EMBL/GenBank/DDBJ databases">
        <title>Novel large sulfur bacteria in the metagenomes of groundwater-fed chemosynthetic microbial mats in the Lake Huron basin.</title>
        <authorList>
            <person name="Sharrar A.M."/>
            <person name="Flood B.E."/>
            <person name="Bailey J.V."/>
            <person name="Jones D.S."/>
            <person name="Biddanda B."/>
            <person name="Ruberg S.A."/>
            <person name="Marcus D.N."/>
            <person name="Dick G.J."/>
        </authorList>
    </citation>
    <scope>NUCLEOTIDE SEQUENCE [LARGE SCALE GENOMIC DNA]</scope>
    <source>
        <strain evidence="9">A8</strain>
    </source>
</reference>
<evidence type="ECO:0000256" key="2">
    <source>
        <dbReference type="ARBA" id="ARBA00022448"/>
    </source>
</evidence>
<organism evidence="9 10">
    <name type="scientific">Thiothrix lacustris</name>
    <dbReference type="NCBI Taxonomy" id="525917"/>
    <lineage>
        <taxon>Bacteria</taxon>
        <taxon>Pseudomonadati</taxon>
        <taxon>Pseudomonadota</taxon>
        <taxon>Gammaproteobacteria</taxon>
        <taxon>Thiotrichales</taxon>
        <taxon>Thiotrichaceae</taxon>
        <taxon>Thiothrix</taxon>
    </lineage>
</organism>
<name>A0A1Y1QMI4_9GAMM</name>
<feature type="domain" description="ABC transmembrane type-1" evidence="8">
    <location>
        <begin position="94"/>
        <end position="296"/>
    </location>
</feature>
<protein>
    <submittedName>
        <fullName evidence="9">Oligopeptide transporter permease</fullName>
    </submittedName>
</protein>
<dbReference type="Pfam" id="PF00528">
    <property type="entry name" value="BPD_transp_1"/>
    <property type="match status" value="1"/>
</dbReference>
<dbReference type="PANTHER" id="PTHR30465:SF74">
    <property type="entry name" value="OLIGOPEPTIDE TRANSPORT SYSTEM PERMEASE PROTEIN OPPB"/>
    <property type="match status" value="1"/>
</dbReference>
<evidence type="ECO:0000256" key="4">
    <source>
        <dbReference type="ARBA" id="ARBA00022692"/>
    </source>
</evidence>
<sequence length="306" mass="33388">MLRYIIRRLLGALPTLLVIITLAFFLIRLAPGGPFDSERPVPPEIAANLERAYHLDQPLPVQYGYYLLNVLQGDFGPSFKYKDHSVSELIAQGFPVSLQLGMLAMLLALLLGIPAGMAAALHHNRPLDHALMAVAMTGITIPNFVMAPLLALVFGVFLQWLPVAGWGGGWQSMVLPVIALALPQVAYAARLMRASMLETLSSPHIRTAFAKGLPLRLILWRHVLKGALLPLISWLGPATAAIVTGSVVIEQIFGIPGIGRHFVQGALNRDYTLVMGVVVFYGGLIIAMNLLVDVLYGWFDPRVRYG</sequence>
<keyword evidence="6 7" id="KW-0472">Membrane</keyword>
<feature type="transmembrane region" description="Helical" evidence="7">
    <location>
        <begin position="271"/>
        <end position="299"/>
    </location>
</feature>
<evidence type="ECO:0000256" key="7">
    <source>
        <dbReference type="RuleBase" id="RU363032"/>
    </source>
</evidence>
<dbReference type="Proteomes" id="UP000192491">
    <property type="component" value="Unassembled WGS sequence"/>
</dbReference>
<dbReference type="Pfam" id="PF19300">
    <property type="entry name" value="BPD_transp_1_N"/>
    <property type="match status" value="1"/>
</dbReference>
<dbReference type="EMBL" id="MTEJ01000146">
    <property type="protein sequence ID" value="OQX09321.1"/>
    <property type="molecule type" value="Genomic_DNA"/>
</dbReference>
<evidence type="ECO:0000313" key="9">
    <source>
        <dbReference type="EMBL" id="OQX09321.1"/>
    </source>
</evidence>
<comment type="similarity">
    <text evidence="7">Belongs to the binding-protein-dependent transport system permease family.</text>
</comment>
<dbReference type="SUPFAM" id="SSF161098">
    <property type="entry name" value="MetI-like"/>
    <property type="match status" value="1"/>
</dbReference>
<gene>
    <name evidence="9" type="primary">oppB</name>
    <name evidence="9" type="ORF">BWK73_23065</name>
</gene>
<dbReference type="GO" id="GO:0055085">
    <property type="term" value="P:transmembrane transport"/>
    <property type="evidence" value="ECO:0007669"/>
    <property type="project" value="InterPro"/>
</dbReference>
<dbReference type="InterPro" id="IPR045621">
    <property type="entry name" value="BPD_transp_1_N"/>
</dbReference>
<keyword evidence="4 7" id="KW-0812">Transmembrane</keyword>
<evidence type="ECO:0000256" key="3">
    <source>
        <dbReference type="ARBA" id="ARBA00022475"/>
    </source>
</evidence>
<evidence type="ECO:0000259" key="8">
    <source>
        <dbReference type="PROSITE" id="PS50928"/>
    </source>
</evidence>
<feature type="transmembrane region" description="Helical" evidence="7">
    <location>
        <begin position="133"/>
        <end position="161"/>
    </location>
</feature>
<evidence type="ECO:0000256" key="1">
    <source>
        <dbReference type="ARBA" id="ARBA00004651"/>
    </source>
</evidence>
<dbReference type="Gene3D" id="1.10.3720.10">
    <property type="entry name" value="MetI-like"/>
    <property type="match status" value="1"/>
</dbReference>
<dbReference type="PANTHER" id="PTHR30465">
    <property type="entry name" value="INNER MEMBRANE ABC TRANSPORTER"/>
    <property type="match status" value="1"/>
</dbReference>
<keyword evidence="5 7" id="KW-1133">Transmembrane helix</keyword>
<proteinExistence type="inferred from homology"/>
<dbReference type="NCBIfam" id="NF007008">
    <property type="entry name" value="PRK09471.1"/>
    <property type="match status" value="1"/>
</dbReference>